<dbReference type="Proteomes" id="UP000487350">
    <property type="component" value="Unassembled WGS sequence"/>
</dbReference>
<dbReference type="InterPro" id="IPR047216">
    <property type="entry name" value="Endonuclease_DUF559_bact"/>
</dbReference>
<gene>
    <name evidence="2" type="ORF">GHT07_19655</name>
</gene>
<dbReference type="SUPFAM" id="SSF52980">
    <property type="entry name" value="Restriction endonuclease-like"/>
    <property type="match status" value="1"/>
</dbReference>
<evidence type="ECO:0000313" key="3">
    <source>
        <dbReference type="Proteomes" id="UP000487350"/>
    </source>
</evidence>
<dbReference type="RefSeq" id="WP_153586805.1">
    <property type="nucleotide sequence ID" value="NZ_WJBU01000025.1"/>
</dbReference>
<reference evidence="2 3" key="1">
    <citation type="submission" date="2019-11" db="EMBL/GenBank/DDBJ databases">
        <title>Caenimonas koreensis gen. nov., sp. nov., isolated from activated sludge.</title>
        <authorList>
            <person name="Seung H.R."/>
        </authorList>
    </citation>
    <scope>NUCLEOTIDE SEQUENCE [LARGE SCALE GENOMIC DNA]</scope>
    <source>
        <strain evidence="2 3">EMB320</strain>
    </source>
</reference>
<comment type="caution">
    <text evidence="2">The sequence shown here is derived from an EMBL/GenBank/DDBJ whole genome shotgun (WGS) entry which is preliminary data.</text>
</comment>
<dbReference type="InterPro" id="IPR007569">
    <property type="entry name" value="DUF559"/>
</dbReference>
<dbReference type="InterPro" id="IPR011335">
    <property type="entry name" value="Restrct_endonuc-II-like"/>
</dbReference>
<accession>A0A844AYQ8</accession>
<dbReference type="AlphaFoldDB" id="A0A844AYQ8"/>
<dbReference type="PANTHER" id="PTHR38590:SF1">
    <property type="entry name" value="BLL0828 PROTEIN"/>
    <property type="match status" value="1"/>
</dbReference>
<dbReference type="CDD" id="cd01038">
    <property type="entry name" value="Endonuclease_DUF559"/>
    <property type="match status" value="1"/>
</dbReference>
<evidence type="ECO:0000313" key="2">
    <source>
        <dbReference type="EMBL" id="MRD49495.1"/>
    </source>
</evidence>
<evidence type="ECO:0000259" key="1">
    <source>
        <dbReference type="Pfam" id="PF04480"/>
    </source>
</evidence>
<proteinExistence type="predicted"/>
<dbReference type="EMBL" id="WJBU01000025">
    <property type="protein sequence ID" value="MRD49495.1"/>
    <property type="molecule type" value="Genomic_DNA"/>
</dbReference>
<organism evidence="2 3">
    <name type="scientific">Caenimonas koreensis DSM 17982</name>
    <dbReference type="NCBI Taxonomy" id="1121255"/>
    <lineage>
        <taxon>Bacteria</taxon>
        <taxon>Pseudomonadati</taxon>
        <taxon>Pseudomonadota</taxon>
        <taxon>Betaproteobacteria</taxon>
        <taxon>Burkholderiales</taxon>
        <taxon>Comamonadaceae</taxon>
        <taxon>Caenimonas</taxon>
    </lineage>
</organism>
<dbReference type="Pfam" id="PF04480">
    <property type="entry name" value="DUF559"/>
    <property type="match status" value="1"/>
</dbReference>
<keyword evidence="3" id="KW-1185">Reference proteome</keyword>
<name>A0A844AYQ8_9BURK</name>
<sequence length="129" mass="14860">MNNYPTPKAQTFARELRRDMTDSERRLWSRLRREQLGAKFRRQHPVGNYIADFACLDPKLIVELDGSQHHQSVEYDEVRDAFFRRDGFVVLRFATDQPLRNIDGVLTVISDALSKAMPPSQPSPEGGRS</sequence>
<dbReference type="OrthoDB" id="9798754at2"/>
<protein>
    <submittedName>
        <fullName evidence="2">DUF559 domain-containing protein</fullName>
    </submittedName>
</protein>
<dbReference type="PANTHER" id="PTHR38590">
    <property type="entry name" value="BLL0828 PROTEIN"/>
    <property type="match status" value="1"/>
</dbReference>
<dbReference type="Gene3D" id="3.40.960.10">
    <property type="entry name" value="VSR Endonuclease"/>
    <property type="match status" value="1"/>
</dbReference>
<feature type="domain" description="DUF559" evidence="1">
    <location>
        <begin position="9"/>
        <end position="113"/>
    </location>
</feature>